<keyword evidence="4 6" id="KW-0472">Membrane</keyword>
<protein>
    <recommendedName>
        <fullName evidence="7">Cation/H+ exchanger transmembrane domain-containing protein</fullName>
    </recommendedName>
</protein>
<dbReference type="InParanoid" id="A0A316VXZ6"/>
<comment type="subcellular location">
    <subcellularLocation>
        <location evidence="1">Membrane</location>
        <topology evidence="1">Multi-pass membrane protein</topology>
    </subcellularLocation>
</comment>
<dbReference type="GO" id="GO:0120029">
    <property type="term" value="P:proton export across plasma membrane"/>
    <property type="evidence" value="ECO:0007669"/>
    <property type="project" value="InterPro"/>
</dbReference>
<dbReference type="PANTHER" id="PTHR31382:SF3">
    <property type="entry name" value="SODIUM ION_PROTON EXCHANGER (EUROFUNG)"/>
    <property type="match status" value="1"/>
</dbReference>
<dbReference type="GO" id="GO:0036376">
    <property type="term" value="P:sodium ion export across plasma membrane"/>
    <property type="evidence" value="ECO:0007669"/>
    <property type="project" value="InterPro"/>
</dbReference>
<evidence type="ECO:0000313" key="8">
    <source>
        <dbReference type="EMBL" id="PWN42329.1"/>
    </source>
</evidence>
<evidence type="ECO:0000256" key="2">
    <source>
        <dbReference type="ARBA" id="ARBA00022692"/>
    </source>
</evidence>
<dbReference type="STRING" id="1522189.A0A316VXZ6"/>
<dbReference type="GO" id="GO:0005886">
    <property type="term" value="C:plasma membrane"/>
    <property type="evidence" value="ECO:0007669"/>
    <property type="project" value="InterPro"/>
</dbReference>
<gene>
    <name evidence="8" type="ORF">IE81DRAFT_323652</name>
</gene>
<feature type="domain" description="Cation/H+ exchanger transmembrane" evidence="7">
    <location>
        <begin position="21"/>
        <end position="447"/>
    </location>
</feature>
<feature type="transmembrane region" description="Helical" evidence="6">
    <location>
        <begin position="392"/>
        <end position="414"/>
    </location>
</feature>
<dbReference type="PANTHER" id="PTHR31382">
    <property type="entry name" value="NA(+)/H(+) ANTIPORTER"/>
    <property type="match status" value="1"/>
</dbReference>
<feature type="transmembrane region" description="Helical" evidence="6">
    <location>
        <begin position="271"/>
        <end position="289"/>
    </location>
</feature>
<dbReference type="Pfam" id="PF00999">
    <property type="entry name" value="Na_H_Exchanger"/>
    <property type="match status" value="1"/>
</dbReference>
<feature type="transmembrane region" description="Helical" evidence="6">
    <location>
        <begin position="352"/>
        <end position="371"/>
    </location>
</feature>
<feature type="region of interest" description="Disordered" evidence="5">
    <location>
        <begin position="550"/>
        <end position="574"/>
    </location>
</feature>
<keyword evidence="3 6" id="KW-1133">Transmembrane helix</keyword>
<dbReference type="GeneID" id="37035886"/>
<evidence type="ECO:0000256" key="3">
    <source>
        <dbReference type="ARBA" id="ARBA00022989"/>
    </source>
</evidence>
<evidence type="ECO:0000256" key="1">
    <source>
        <dbReference type="ARBA" id="ARBA00004141"/>
    </source>
</evidence>
<dbReference type="AlphaFoldDB" id="A0A316VXZ6"/>
<reference evidence="8 9" key="1">
    <citation type="journal article" date="2018" name="Mol. Biol. Evol.">
        <title>Broad Genomic Sampling Reveals a Smut Pathogenic Ancestry of the Fungal Clade Ustilaginomycotina.</title>
        <authorList>
            <person name="Kijpornyongpan T."/>
            <person name="Mondo S.J."/>
            <person name="Barry K."/>
            <person name="Sandor L."/>
            <person name="Lee J."/>
            <person name="Lipzen A."/>
            <person name="Pangilinan J."/>
            <person name="LaButti K."/>
            <person name="Hainaut M."/>
            <person name="Henrissat B."/>
            <person name="Grigoriev I.V."/>
            <person name="Spatafora J.W."/>
            <person name="Aime M.C."/>
        </authorList>
    </citation>
    <scope>NUCLEOTIDE SEQUENCE [LARGE SCALE GENOMIC DNA]</scope>
    <source>
        <strain evidence="8 9">MCA 4658</strain>
    </source>
</reference>
<evidence type="ECO:0000256" key="6">
    <source>
        <dbReference type="SAM" id="Phobius"/>
    </source>
</evidence>
<evidence type="ECO:0000259" key="7">
    <source>
        <dbReference type="Pfam" id="PF00999"/>
    </source>
</evidence>
<feature type="transmembrane region" description="Helical" evidence="6">
    <location>
        <begin position="434"/>
        <end position="456"/>
    </location>
</feature>
<dbReference type="InterPro" id="IPR006153">
    <property type="entry name" value="Cation/H_exchanger_TM"/>
</dbReference>
<evidence type="ECO:0000313" key="9">
    <source>
        <dbReference type="Proteomes" id="UP000245783"/>
    </source>
</evidence>
<keyword evidence="9" id="KW-1185">Reference proteome</keyword>
<dbReference type="GO" id="GO:0042391">
    <property type="term" value="P:regulation of membrane potential"/>
    <property type="evidence" value="ECO:0007669"/>
    <property type="project" value="InterPro"/>
</dbReference>
<accession>A0A316VXZ6</accession>
<evidence type="ECO:0000256" key="5">
    <source>
        <dbReference type="SAM" id="MobiDB-lite"/>
    </source>
</evidence>
<feature type="transmembrane region" description="Helical" evidence="6">
    <location>
        <begin position="97"/>
        <end position="119"/>
    </location>
</feature>
<organism evidence="8 9">
    <name type="scientific">Ceraceosorus guamensis</name>
    <dbReference type="NCBI Taxonomy" id="1522189"/>
    <lineage>
        <taxon>Eukaryota</taxon>
        <taxon>Fungi</taxon>
        <taxon>Dikarya</taxon>
        <taxon>Basidiomycota</taxon>
        <taxon>Ustilaginomycotina</taxon>
        <taxon>Exobasidiomycetes</taxon>
        <taxon>Ceraceosorales</taxon>
        <taxon>Ceraceosoraceae</taxon>
        <taxon>Ceraceosorus</taxon>
    </lineage>
</organism>
<feature type="region of interest" description="Disordered" evidence="5">
    <location>
        <begin position="481"/>
        <end position="515"/>
    </location>
</feature>
<dbReference type="GO" id="GO:0015385">
    <property type="term" value="F:sodium:proton antiporter activity"/>
    <property type="evidence" value="ECO:0007669"/>
    <property type="project" value="InterPro"/>
</dbReference>
<feature type="transmembrane region" description="Helical" evidence="6">
    <location>
        <begin position="324"/>
        <end position="346"/>
    </location>
</feature>
<dbReference type="InterPro" id="IPR004712">
    <property type="entry name" value="Na+/H+_antiporter_fungi"/>
</dbReference>
<evidence type="ECO:0000256" key="4">
    <source>
        <dbReference type="ARBA" id="ARBA00023136"/>
    </source>
</evidence>
<proteinExistence type="predicted"/>
<keyword evidence="2 6" id="KW-0812">Transmembrane</keyword>
<dbReference type="Proteomes" id="UP000245783">
    <property type="component" value="Unassembled WGS sequence"/>
</dbReference>
<dbReference type="OrthoDB" id="2190219at2759"/>
<sequence>MGFELEVTPLNVISTSFGAFVLLYGIVSHRIKERLYLGEAPFALFFGILLAQYGVPEYLKGSPGQSADPLDGFGLGFSRFIIGEWSYGMVRQSLGSLIFPELSLAPCAGTQLVLVGIELPYKYIVIEMGSLAMLLLPVMTTMWMVTSLSIWAVIPGVSPLVALAVASCATPTDPVLSNAIVKGSFAEAYVSPRIRNLISAESGANDGFGLPFTFLALNLIQKASTAEALKSWALEVVLWSVVGSVVWGAVVGFTANYLLKVATRYSLIDKESFLLFGVAMGTFVVGSGGLLGVDDLLACFIAGNALTWDDWYRRETEDDDLQNIVDLLCNAVFFTFIGVTIDWTSFNDPDLGITPVRLILLNVLVLLLRRLPAMLLHQPFIPQIIDQGEAAFMGWFGPIGAGAVFYAFLVLDAIEEGDLVPDAIRIRSIIKPIIYSLVLGSVLGHTLLIPVIKLIFTKFGVKSIKSNAVADDASIVGSQTSSRLQEERYEAGEGHAPHDEAAERRDRRMSESQRRHSILSAISGQQADIIGGYDADGNWVEGERASWRISSGHKLGPHTRVRNPQGGEVRLGDFKPSAWHRGEEERQRVEGLQDEATYGALEEGR</sequence>
<feature type="transmembrane region" description="Helical" evidence="6">
    <location>
        <begin position="12"/>
        <end position="28"/>
    </location>
</feature>
<feature type="transmembrane region" description="Helical" evidence="6">
    <location>
        <begin position="236"/>
        <end position="259"/>
    </location>
</feature>
<feature type="transmembrane region" description="Helical" evidence="6">
    <location>
        <begin position="131"/>
        <end position="154"/>
    </location>
</feature>
<feature type="transmembrane region" description="Helical" evidence="6">
    <location>
        <begin position="35"/>
        <end position="55"/>
    </location>
</feature>
<name>A0A316VXZ6_9BASI</name>
<dbReference type="RefSeq" id="XP_025369489.1">
    <property type="nucleotide sequence ID" value="XM_025514016.1"/>
</dbReference>
<dbReference type="EMBL" id="KZ819381">
    <property type="protein sequence ID" value="PWN42329.1"/>
    <property type="molecule type" value="Genomic_DNA"/>
</dbReference>
<feature type="compositionally biased region" description="Basic and acidic residues" evidence="5">
    <location>
        <begin position="484"/>
        <end position="514"/>
    </location>
</feature>